<gene>
    <name evidence="8" type="ORF">GCM10007876_08260</name>
</gene>
<dbReference type="Gene3D" id="3.40.630.10">
    <property type="entry name" value="Zn peptidases"/>
    <property type="match status" value="1"/>
</dbReference>
<evidence type="ECO:0000259" key="7">
    <source>
        <dbReference type="Pfam" id="PF07687"/>
    </source>
</evidence>
<evidence type="ECO:0000313" key="8">
    <source>
        <dbReference type="EMBL" id="GLQ30348.1"/>
    </source>
</evidence>
<protein>
    <submittedName>
        <fullName evidence="8">Peptidase M20</fullName>
    </submittedName>
</protein>
<dbReference type="GO" id="GO:0008233">
    <property type="term" value="F:peptidase activity"/>
    <property type="evidence" value="ECO:0007669"/>
    <property type="project" value="UniProtKB-KW"/>
</dbReference>
<dbReference type="Proteomes" id="UP001161389">
    <property type="component" value="Unassembled WGS sequence"/>
</dbReference>
<dbReference type="SUPFAM" id="SSF55031">
    <property type="entry name" value="Bacterial exopeptidase dimerisation domain"/>
    <property type="match status" value="1"/>
</dbReference>
<evidence type="ECO:0000256" key="3">
    <source>
        <dbReference type="ARBA" id="ARBA00022723"/>
    </source>
</evidence>
<dbReference type="SUPFAM" id="SSF53187">
    <property type="entry name" value="Zn-dependent exopeptidases"/>
    <property type="match status" value="1"/>
</dbReference>
<evidence type="ECO:0000256" key="5">
    <source>
        <dbReference type="ARBA" id="ARBA00022833"/>
    </source>
</evidence>
<feature type="domain" description="Peptidase M20 dimerisation" evidence="7">
    <location>
        <begin position="264"/>
        <end position="406"/>
    </location>
</feature>
<proteinExistence type="inferred from homology"/>
<feature type="transmembrane region" description="Helical" evidence="6">
    <location>
        <begin position="21"/>
        <end position="40"/>
    </location>
</feature>
<keyword evidence="2" id="KW-0645">Protease</keyword>
<reference evidence="8" key="2">
    <citation type="submission" date="2023-01" db="EMBL/GenBank/DDBJ databases">
        <title>Draft genome sequence of Litoribrevibacter albus strain NBRC 110071.</title>
        <authorList>
            <person name="Sun Q."/>
            <person name="Mori K."/>
        </authorList>
    </citation>
    <scope>NUCLEOTIDE SEQUENCE</scope>
    <source>
        <strain evidence="8">NBRC 110071</strain>
    </source>
</reference>
<sequence length="511" mass="56660">MDSLSSFSHPKRKPRWLLVKWLLIGVLILITVLLINTYRFTAPETVTRHKPTETNIHPLATYSVTDEEAVAITERLSKAIQFPTVSVRNHPEANKEAFAGFTQFLEQSYPQVFQSLSLTRINEHGLLFHWQGSNPSLKPVLFLSHSDVVPVPESQRSQWTYPPFAGVIDQGFIHGRGALDDKASLMGWLEALNTALTANLQPARSIYFAFGQDEEVGGQYGAISIAKHLADQGITFEFILDEGSYITEGMVPNIKERVALIGPGEKGYLSLKLTAKSDAGHSSKPPKLTTAGRIAKAVANIQANPFPVDLTYTATFVKGLGDEAPFVQRMVMANRWLFEPIADYVIPAIPELQATMRTTIAPTMLQGSDVDNVLPGLSSAIINFRILPGDSIQKVIDRTRTLIDDPEVTIEIYGNASEPSRISSTESSGYQILAQSIRETLNDDTIKIAPMIMIGATDARHYEHLTEQSYRFIGLTLTKETVNGFHGVNEKIGVESYLESIRFYQRLLSKL</sequence>
<dbReference type="FunFam" id="3.40.630.10:FF:000027">
    <property type="entry name" value="N-fatty-acyl-amino acid synthase/hydrolase PM20D1"/>
    <property type="match status" value="1"/>
</dbReference>
<dbReference type="Gene3D" id="3.30.70.360">
    <property type="match status" value="1"/>
</dbReference>
<comment type="similarity">
    <text evidence="1">Belongs to the peptidase M20A family.</text>
</comment>
<reference evidence="8" key="1">
    <citation type="journal article" date="2014" name="Int. J. Syst. Evol. Microbiol.">
        <title>Complete genome sequence of Corynebacterium casei LMG S-19264T (=DSM 44701T), isolated from a smear-ripened cheese.</title>
        <authorList>
            <consortium name="US DOE Joint Genome Institute (JGI-PGF)"/>
            <person name="Walter F."/>
            <person name="Albersmeier A."/>
            <person name="Kalinowski J."/>
            <person name="Ruckert C."/>
        </authorList>
    </citation>
    <scope>NUCLEOTIDE SEQUENCE</scope>
    <source>
        <strain evidence="8">NBRC 110071</strain>
    </source>
</reference>
<evidence type="ECO:0000256" key="4">
    <source>
        <dbReference type="ARBA" id="ARBA00022801"/>
    </source>
</evidence>
<keyword evidence="6" id="KW-1133">Transmembrane helix</keyword>
<evidence type="ECO:0000256" key="1">
    <source>
        <dbReference type="ARBA" id="ARBA00006247"/>
    </source>
</evidence>
<dbReference type="PROSITE" id="PS00758">
    <property type="entry name" value="ARGE_DAPE_CPG2_1"/>
    <property type="match status" value="1"/>
</dbReference>
<keyword evidence="9" id="KW-1185">Reference proteome</keyword>
<organism evidence="8 9">
    <name type="scientific">Litoribrevibacter albus</name>
    <dbReference type="NCBI Taxonomy" id="1473156"/>
    <lineage>
        <taxon>Bacteria</taxon>
        <taxon>Pseudomonadati</taxon>
        <taxon>Pseudomonadota</taxon>
        <taxon>Gammaproteobacteria</taxon>
        <taxon>Oceanospirillales</taxon>
        <taxon>Oceanospirillaceae</taxon>
        <taxon>Litoribrevibacter</taxon>
    </lineage>
</organism>
<dbReference type="InterPro" id="IPR036264">
    <property type="entry name" value="Bact_exopeptidase_dim_dom"/>
</dbReference>
<keyword evidence="4" id="KW-0378">Hydrolase</keyword>
<keyword evidence="6" id="KW-0812">Transmembrane</keyword>
<keyword evidence="6" id="KW-0472">Membrane</keyword>
<keyword evidence="3" id="KW-0479">Metal-binding</keyword>
<dbReference type="AlphaFoldDB" id="A0AA37S8Y9"/>
<name>A0AA37S8Y9_9GAMM</name>
<dbReference type="Pfam" id="PF07687">
    <property type="entry name" value="M20_dimer"/>
    <property type="match status" value="1"/>
</dbReference>
<evidence type="ECO:0000256" key="2">
    <source>
        <dbReference type="ARBA" id="ARBA00022670"/>
    </source>
</evidence>
<dbReference type="Gene3D" id="1.10.150.900">
    <property type="match status" value="1"/>
</dbReference>
<evidence type="ECO:0000313" key="9">
    <source>
        <dbReference type="Proteomes" id="UP001161389"/>
    </source>
</evidence>
<dbReference type="PANTHER" id="PTHR45962">
    <property type="entry name" value="N-FATTY-ACYL-AMINO ACID SYNTHASE/HYDROLASE PM20D1"/>
    <property type="match status" value="1"/>
</dbReference>
<evidence type="ECO:0000256" key="6">
    <source>
        <dbReference type="SAM" id="Phobius"/>
    </source>
</evidence>
<dbReference type="GO" id="GO:0006508">
    <property type="term" value="P:proteolysis"/>
    <property type="evidence" value="ECO:0007669"/>
    <property type="project" value="UniProtKB-KW"/>
</dbReference>
<dbReference type="RefSeq" id="WP_284379116.1">
    <property type="nucleotide sequence ID" value="NZ_BSNM01000003.1"/>
</dbReference>
<dbReference type="InterPro" id="IPR047177">
    <property type="entry name" value="Pept_M20A"/>
</dbReference>
<dbReference type="InterPro" id="IPR002933">
    <property type="entry name" value="Peptidase_M20"/>
</dbReference>
<dbReference type="InterPro" id="IPR011650">
    <property type="entry name" value="Peptidase_M20_dimer"/>
</dbReference>
<comment type="caution">
    <text evidence="8">The sequence shown here is derived from an EMBL/GenBank/DDBJ whole genome shotgun (WGS) entry which is preliminary data.</text>
</comment>
<accession>A0AA37S8Y9</accession>
<dbReference type="Pfam" id="PF01546">
    <property type="entry name" value="Peptidase_M20"/>
    <property type="match status" value="1"/>
</dbReference>
<keyword evidence="5" id="KW-0862">Zinc</keyword>
<dbReference type="EMBL" id="BSNM01000003">
    <property type="protein sequence ID" value="GLQ30348.1"/>
    <property type="molecule type" value="Genomic_DNA"/>
</dbReference>
<dbReference type="PANTHER" id="PTHR45962:SF1">
    <property type="entry name" value="N-FATTY-ACYL-AMINO ACID SYNTHASE_HYDROLASE PM20D1"/>
    <property type="match status" value="1"/>
</dbReference>
<dbReference type="GO" id="GO:0046872">
    <property type="term" value="F:metal ion binding"/>
    <property type="evidence" value="ECO:0007669"/>
    <property type="project" value="UniProtKB-KW"/>
</dbReference>
<dbReference type="InterPro" id="IPR001261">
    <property type="entry name" value="ArgE/DapE_CS"/>
</dbReference>